<dbReference type="OrthoDB" id="9807549at2"/>
<accession>V9H6P1</accession>
<evidence type="ECO:0000259" key="1">
    <source>
        <dbReference type="Pfam" id="PF14393"/>
    </source>
</evidence>
<name>V9H6P1_9NEIS</name>
<proteinExistence type="predicted"/>
<dbReference type="Pfam" id="PF14393">
    <property type="entry name" value="DUF4422"/>
    <property type="match status" value="1"/>
</dbReference>
<dbReference type="EMBL" id="ADCY02000006">
    <property type="protein sequence ID" value="EFG31890.1"/>
    <property type="molecule type" value="Genomic_DNA"/>
</dbReference>
<feature type="domain" description="DUF4422" evidence="1">
    <location>
        <begin position="13"/>
        <end position="242"/>
    </location>
</feature>
<dbReference type="eggNOG" id="COG1442">
    <property type="taxonomic scope" value="Bacteria"/>
</dbReference>
<organism evidence="2 3">
    <name type="scientific">Simonsiella muelleri ATCC 29453</name>
    <dbReference type="NCBI Taxonomy" id="641147"/>
    <lineage>
        <taxon>Bacteria</taxon>
        <taxon>Pseudomonadati</taxon>
        <taxon>Pseudomonadota</taxon>
        <taxon>Betaproteobacteria</taxon>
        <taxon>Neisseriales</taxon>
        <taxon>Neisseriaceae</taxon>
        <taxon>Simonsiella</taxon>
    </lineage>
</organism>
<dbReference type="KEGG" id="smur:BWP33_01120"/>
<dbReference type="AlphaFoldDB" id="V9H6P1"/>
<dbReference type="HOGENOM" id="CLU_065769_1_0_4"/>
<evidence type="ECO:0000313" key="3">
    <source>
        <dbReference type="Proteomes" id="UP000017813"/>
    </source>
</evidence>
<comment type="caution">
    <text evidence="2">The sequence shown here is derived from an EMBL/GenBank/DDBJ whole genome shotgun (WGS) entry which is preliminary data.</text>
</comment>
<dbReference type="STRING" id="641147.HMPREF9021_00292"/>
<reference evidence="2 3" key="2">
    <citation type="submission" date="2011-10" db="EMBL/GenBank/DDBJ databases">
        <title>The Genome Sequence of Simonsiella muelleri ATCC 29453.</title>
        <authorList>
            <consortium name="The Broad Institute Genome Sequencing Platform"/>
            <consortium name="The Broad Institute Genome Sequencing Center for Infectious Disease"/>
            <person name="Earl A."/>
            <person name="Ward D."/>
            <person name="Feldgarden M."/>
            <person name="Gevers D."/>
            <person name="Izard J."/>
            <person name="Baranova O.V."/>
            <person name="Blanton J.M."/>
            <person name="Tanner A.C."/>
            <person name="Dewhirst F."/>
            <person name="Young S.K."/>
            <person name="Zeng Q."/>
            <person name="Gargeya S."/>
            <person name="Fitzgerald M."/>
            <person name="Haas B."/>
            <person name="Abouelleil A."/>
            <person name="Alvarado L."/>
            <person name="Arachchi H.M."/>
            <person name="Berlin A."/>
            <person name="Brown A."/>
            <person name="Chapman S.B."/>
            <person name="Chen Z."/>
            <person name="Dunbar C."/>
            <person name="Freedman E."/>
            <person name="Gearin G."/>
            <person name="Goldberg J."/>
            <person name="Griggs A."/>
            <person name="Gujja S."/>
            <person name="Heiman D."/>
            <person name="Howarth C."/>
            <person name="Larson L."/>
            <person name="Lui A."/>
            <person name="MacDonald P.J.P."/>
            <person name="Montmayeur A."/>
            <person name="Murphy C."/>
            <person name="Neiman D."/>
            <person name="Pearson M."/>
            <person name="Priest M."/>
            <person name="Roberts A."/>
            <person name="Saif S."/>
            <person name="Shea T."/>
            <person name="Shenoy N."/>
            <person name="Sisk P."/>
            <person name="Stolte C."/>
            <person name="Sykes S."/>
            <person name="Wortman J."/>
            <person name="Nusbaum C."/>
            <person name="Birren B."/>
        </authorList>
    </citation>
    <scope>NUCLEOTIDE SEQUENCE [LARGE SCALE GENOMIC DNA]</scope>
    <source>
        <strain evidence="2 3">ATCC 29453</strain>
    </source>
</reference>
<dbReference type="RefSeq" id="WP_002641208.1">
    <property type="nucleotide sequence ID" value="NZ_CP019448.1"/>
</dbReference>
<gene>
    <name evidence="2" type="ORF">HMPREF9021_00292</name>
</gene>
<dbReference type="Proteomes" id="UP000017813">
    <property type="component" value="Unassembled WGS sequence"/>
</dbReference>
<evidence type="ECO:0000313" key="2">
    <source>
        <dbReference type="EMBL" id="EFG31890.1"/>
    </source>
</evidence>
<keyword evidence="3" id="KW-1185">Reference proteome</keyword>
<reference evidence="2 3" key="1">
    <citation type="submission" date="2010-03" db="EMBL/GenBank/DDBJ databases">
        <authorList>
            <consortium name="The Broad Institute Genome Sequencing Platform"/>
            <person name="Ward D."/>
            <person name="Earl A."/>
            <person name="Feldgarden M."/>
            <person name="Gevers D."/>
            <person name="Young S."/>
            <person name="Zeng Q."/>
            <person name="Koehrsen M."/>
            <person name="Alvarado L."/>
            <person name="Berlin A.M."/>
            <person name="Borenstein D."/>
            <person name="Chapman S.B."/>
            <person name="Chen Z."/>
            <person name="Engels R."/>
            <person name="Freedman E."/>
            <person name="Gellesch M."/>
            <person name="Goldberg J."/>
            <person name="Griggs A."/>
            <person name="Gujja S."/>
            <person name="Heilman E.R."/>
            <person name="Heiman D.I."/>
            <person name="Hepburn T.A."/>
            <person name="Howarth C."/>
            <person name="Jen D."/>
            <person name="Larson L."/>
            <person name="Mehta T."/>
            <person name="Park D."/>
            <person name="Pearson M."/>
            <person name="Richards J."/>
            <person name="Roberts A."/>
            <person name="Saif S."/>
            <person name="Shea T.D."/>
            <person name="Shenoy N."/>
            <person name="Sisk P."/>
            <person name="Stolte C."/>
            <person name="Sykes S.N."/>
            <person name="Walk T."/>
            <person name="White J."/>
            <person name="Yandava C."/>
            <person name="Izard J."/>
            <person name="Baranova O.V."/>
            <person name="Blanton J.M."/>
            <person name="Tanner A.C."/>
            <person name="Dewhirst F."/>
            <person name="Haas B."/>
            <person name="Nusbaum C."/>
            <person name="Birren B."/>
        </authorList>
    </citation>
    <scope>NUCLEOTIDE SEQUENCE [LARGE SCALE GENOMIC DNA]</scope>
    <source>
        <strain evidence="2 3">ATCC 29453</strain>
    </source>
</reference>
<dbReference type="InterPro" id="IPR025536">
    <property type="entry name" value="DUF4422"/>
</dbReference>
<sequence>MSTLENIPNDIAVFVVTHKSFNLPQEAVLVPIQVGNGIGLGYISDNQLDNIADKNPFFSELTALYFIWKNIKTPIIGLVHYRRYFVFKQNIVFWRLNQIAYHLNLNAKQQTKRLQILNRHTILQALKNADMIIPSPLVLGMTVYEHYDKCHHIKDWNIIQKILATKFPEYLLTMNQVEQGNILYPYNMFIGRKNIMDKYCEWLFDILFEAEKFIDCSQYNSYNQRVFGFLSERLFTVWFFHHQEQYRFKHFFVELMKE</sequence>
<protein>
    <recommendedName>
        <fullName evidence="1">DUF4422 domain-containing protein</fullName>
    </recommendedName>
</protein>